<feature type="region of interest" description="Disordered" evidence="1">
    <location>
        <begin position="57"/>
        <end position="80"/>
    </location>
</feature>
<protein>
    <submittedName>
        <fullName evidence="2">Uncharacterized protein</fullName>
    </submittedName>
</protein>
<dbReference type="EMBL" id="JAHRIO010040937">
    <property type="protein sequence ID" value="MEQ2171745.1"/>
    <property type="molecule type" value="Genomic_DNA"/>
</dbReference>
<evidence type="ECO:0000313" key="3">
    <source>
        <dbReference type="Proteomes" id="UP001476798"/>
    </source>
</evidence>
<name>A0ABV0NK30_9TELE</name>
<reference evidence="2 3" key="1">
    <citation type="submission" date="2021-06" db="EMBL/GenBank/DDBJ databases">
        <authorList>
            <person name="Palmer J.M."/>
        </authorList>
    </citation>
    <scope>NUCLEOTIDE SEQUENCE [LARGE SCALE GENOMIC DNA]</scope>
    <source>
        <strain evidence="2 3">GA_2019</strain>
        <tissue evidence="2">Muscle</tissue>
    </source>
</reference>
<proteinExistence type="predicted"/>
<organism evidence="2 3">
    <name type="scientific">Goodea atripinnis</name>
    <dbReference type="NCBI Taxonomy" id="208336"/>
    <lineage>
        <taxon>Eukaryota</taxon>
        <taxon>Metazoa</taxon>
        <taxon>Chordata</taxon>
        <taxon>Craniata</taxon>
        <taxon>Vertebrata</taxon>
        <taxon>Euteleostomi</taxon>
        <taxon>Actinopterygii</taxon>
        <taxon>Neopterygii</taxon>
        <taxon>Teleostei</taxon>
        <taxon>Neoteleostei</taxon>
        <taxon>Acanthomorphata</taxon>
        <taxon>Ovalentaria</taxon>
        <taxon>Atherinomorphae</taxon>
        <taxon>Cyprinodontiformes</taxon>
        <taxon>Goodeidae</taxon>
        <taxon>Goodea</taxon>
    </lineage>
</organism>
<feature type="non-terminal residue" evidence="2">
    <location>
        <position position="1"/>
    </location>
</feature>
<keyword evidence="3" id="KW-1185">Reference proteome</keyword>
<gene>
    <name evidence="2" type="ORF">GOODEAATRI_013925</name>
</gene>
<evidence type="ECO:0000313" key="2">
    <source>
        <dbReference type="EMBL" id="MEQ2171745.1"/>
    </source>
</evidence>
<evidence type="ECO:0000256" key="1">
    <source>
        <dbReference type="SAM" id="MobiDB-lite"/>
    </source>
</evidence>
<accession>A0ABV0NK30</accession>
<comment type="caution">
    <text evidence="2">The sequence shown here is derived from an EMBL/GenBank/DDBJ whole genome shotgun (WGS) entry which is preliminary data.</text>
</comment>
<sequence length="80" mass="8609">LPSGPMRSQSSLWRVQASRSCLDKEPEKKRVALCLFHGDRLISSSTLVSAPLSIKAQPASLTPTPPFSQPPGAGELHTRT</sequence>
<dbReference type="Proteomes" id="UP001476798">
    <property type="component" value="Unassembled WGS sequence"/>
</dbReference>